<dbReference type="EMBL" id="FTOH01000011">
    <property type="protein sequence ID" value="SIT14374.1"/>
    <property type="molecule type" value="Genomic_DNA"/>
</dbReference>
<evidence type="ECO:0000256" key="7">
    <source>
        <dbReference type="SAM" id="SignalP"/>
    </source>
</evidence>
<feature type="compositionally biased region" description="Acidic residues" evidence="6">
    <location>
        <begin position="879"/>
        <end position="891"/>
    </location>
</feature>
<dbReference type="PANTHER" id="PTHR10199:SF119">
    <property type="entry name" value="RE20510P"/>
    <property type="match status" value="1"/>
</dbReference>
<dbReference type="GO" id="GO:0016020">
    <property type="term" value="C:membrane"/>
    <property type="evidence" value="ECO:0007669"/>
    <property type="project" value="UniProtKB-UniRule"/>
</dbReference>
<dbReference type="InterPro" id="IPR059100">
    <property type="entry name" value="TSP3_bac"/>
</dbReference>
<feature type="compositionally biased region" description="Acidic residues" evidence="6">
    <location>
        <begin position="917"/>
        <end position="948"/>
    </location>
</feature>
<evidence type="ECO:0000256" key="1">
    <source>
        <dbReference type="ARBA" id="ARBA00004613"/>
    </source>
</evidence>
<dbReference type="Pfam" id="PF26628">
    <property type="entry name" value="DUF8202"/>
    <property type="match status" value="1"/>
</dbReference>
<feature type="compositionally biased region" description="Acidic residues" evidence="6">
    <location>
        <begin position="625"/>
        <end position="635"/>
    </location>
</feature>
<dbReference type="InterPro" id="IPR028974">
    <property type="entry name" value="TSP_type-3_rpt"/>
</dbReference>
<feature type="compositionally biased region" description="Polar residues" evidence="6">
    <location>
        <begin position="578"/>
        <end position="592"/>
    </location>
</feature>
<dbReference type="SUPFAM" id="SSF103647">
    <property type="entry name" value="TSP type-3 repeat"/>
    <property type="match status" value="2"/>
</dbReference>
<dbReference type="PANTHER" id="PTHR10199">
    <property type="entry name" value="THROMBOSPONDIN"/>
    <property type="match status" value="1"/>
</dbReference>
<dbReference type="STRING" id="484498.SAMN05421686_11187"/>
<evidence type="ECO:0000256" key="6">
    <source>
        <dbReference type="SAM" id="MobiDB-lite"/>
    </source>
</evidence>
<keyword evidence="3 7" id="KW-0732">Signal</keyword>
<dbReference type="InterPro" id="IPR058515">
    <property type="entry name" value="DUF8202"/>
</dbReference>
<dbReference type="OrthoDB" id="9782229at2"/>
<evidence type="ECO:0000259" key="8">
    <source>
        <dbReference type="PROSITE" id="PS51123"/>
    </source>
</evidence>
<dbReference type="Pfam" id="PF00691">
    <property type="entry name" value="OmpA"/>
    <property type="match status" value="1"/>
</dbReference>
<dbReference type="InterPro" id="IPR011250">
    <property type="entry name" value="OMP/PagP_B-barrel"/>
</dbReference>
<feature type="compositionally biased region" description="Acidic residues" evidence="6">
    <location>
        <begin position="452"/>
        <end position="496"/>
    </location>
</feature>
<feature type="signal peptide" evidence="7">
    <location>
        <begin position="1"/>
        <end position="24"/>
    </location>
</feature>
<feature type="compositionally biased region" description="Acidic residues" evidence="6">
    <location>
        <begin position="899"/>
        <end position="909"/>
    </location>
</feature>
<organism evidence="9 10">
    <name type="scientific">Thalassolituus maritimus</name>
    <dbReference type="NCBI Taxonomy" id="484498"/>
    <lineage>
        <taxon>Bacteria</taxon>
        <taxon>Pseudomonadati</taxon>
        <taxon>Pseudomonadota</taxon>
        <taxon>Gammaproteobacteria</taxon>
        <taxon>Oceanospirillales</taxon>
        <taxon>Oceanospirillaceae</taxon>
        <taxon>Thalassolituus</taxon>
    </lineage>
</organism>
<evidence type="ECO:0000256" key="4">
    <source>
        <dbReference type="ARBA" id="ARBA00022837"/>
    </source>
</evidence>
<comment type="subcellular location">
    <subcellularLocation>
        <location evidence="1">Secreted</location>
    </subcellularLocation>
</comment>
<feature type="compositionally biased region" description="Acidic residues" evidence="6">
    <location>
        <begin position="512"/>
        <end position="535"/>
    </location>
</feature>
<dbReference type="GO" id="GO:0005509">
    <property type="term" value="F:calcium ion binding"/>
    <property type="evidence" value="ECO:0007669"/>
    <property type="project" value="InterPro"/>
</dbReference>
<dbReference type="Gene3D" id="3.30.1330.60">
    <property type="entry name" value="OmpA-like domain"/>
    <property type="match status" value="1"/>
</dbReference>
<keyword evidence="2" id="KW-0964">Secreted</keyword>
<dbReference type="Proteomes" id="UP000185639">
    <property type="component" value="Unassembled WGS sequence"/>
</dbReference>
<feature type="domain" description="OmpA-like" evidence="8">
    <location>
        <begin position="1211"/>
        <end position="1319"/>
    </location>
</feature>
<dbReference type="SUPFAM" id="SSF103088">
    <property type="entry name" value="OmpA-like"/>
    <property type="match status" value="1"/>
</dbReference>
<dbReference type="PROSITE" id="PS51123">
    <property type="entry name" value="OMPA_2"/>
    <property type="match status" value="1"/>
</dbReference>
<dbReference type="InterPro" id="IPR036737">
    <property type="entry name" value="OmpA-like_sf"/>
</dbReference>
<dbReference type="RefSeq" id="WP_076517628.1">
    <property type="nucleotide sequence ID" value="NZ_FTOH01000011.1"/>
</dbReference>
<reference evidence="10" key="1">
    <citation type="submission" date="2017-01" db="EMBL/GenBank/DDBJ databases">
        <authorList>
            <person name="Varghese N."/>
            <person name="Submissions S."/>
        </authorList>
    </citation>
    <scope>NUCLEOTIDE SEQUENCE [LARGE SCALE GENOMIC DNA]</scope>
    <source>
        <strain evidence="10">DSM 24913</strain>
    </source>
</reference>
<accession>A0A1N7PUT2</accession>
<proteinExistence type="predicted"/>
<feature type="compositionally biased region" description="Acidic residues" evidence="6">
    <location>
        <begin position="606"/>
        <end position="616"/>
    </location>
</feature>
<evidence type="ECO:0000256" key="5">
    <source>
        <dbReference type="PROSITE-ProRule" id="PRU00473"/>
    </source>
</evidence>
<feature type="compositionally biased region" description="Basic and acidic residues" evidence="6">
    <location>
        <begin position="642"/>
        <end position="658"/>
    </location>
</feature>
<evidence type="ECO:0000256" key="3">
    <source>
        <dbReference type="ARBA" id="ARBA00022729"/>
    </source>
</evidence>
<keyword evidence="4" id="KW-0106">Calcium</keyword>
<feature type="region of interest" description="Disordered" evidence="6">
    <location>
        <begin position="452"/>
        <end position="953"/>
    </location>
</feature>
<evidence type="ECO:0000313" key="10">
    <source>
        <dbReference type="Proteomes" id="UP000185639"/>
    </source>
</evidence>
<feature type="compositionally biased region" description="Acidic residues" evidence="6">
    <location>
        <begin position="666"/>
        <end position="690"/>
    </location>
</feature>
<evidence type="ECO:0000313" key="9">
    <source>
        <dbReference type="EMBL" id="SIT14374.1"/>
    </source>
</evidence>
<gene>
    <name evidence="9" type="ORF">SAMN05421686_11187</name>
</gene>
<feature type="compositionally biased region" description="Acidic residues" evidence="6">
    <location>
        <begin position="791"/>
        <end position="815"/>
    </location>
</feature>
<feature type="chain" id="PRO_5013360640" evidence="7">
    <location>
        <begin position="25"/>
        <end position="1319"/>
    </location>
</feature>
<sequence>MKAFQWSAVSLLSVLCTFSVSVQAAPGGVSFNDAGLWLKSDDAGDIAVAWKDNSGASNNVEVRVTGSAAPWALSAPDASHNFHPYTTGYQNNRLFHDTDASFVEEGDNSTPLTMIAVTRLNSLPDTDSVARIMGLANSSLPEAAEPGLSVAGDGSDYAGRLQLSFESEFSAWPDYLYSSPVPLAESVINFAVVGGSNHTNVTLGYNDTQAFSVADEPVVTRGDTISIGYGTRFAERAQPFNGDIMEVIWYADELSENQLQRVHSYLAVKHGIELSGDYLASDNTVVWQSTINSFYNNGVFGLGRDDTSGLNQLISRSVTSPELTVSTTTDFVSGNNTARPALGADRSFALMGHNGGAVSFSSTNISGSYSYRSERAWLYQASGLIAPLAMKFDLPALAPGSKVYLVGRSADDDFSESVAILGEVNSSTGEIAGIELTDGDYFTLAITLDSDEDGVIDPEDAFPNDPTETEDTDGDGIGDNADTDDDGDGYTDDDETIAGSDPKDDSSVPADNDNDGISDVTDTDDDNDGLSDTDEVLVGTDPENPDSDSDGVLDGAEVGGDANSPKDENGDGVADVFTPTNDSDQDGLSNYVETLIGSDPTRRDSDGDDFRDDEELAVTLAGSDADNDGIDDAMDADSTGAPDRDSDGIADFALRDTDGNGTPDLLDTDSDADGIDDLTETLNDTDDDGIADVRDSDNSVGGGDSDSDALPDVFECCGDADQDGVPNYMQSDSDSDSIPDGYEAGIVSPADDDGDGYDNRYDADINGDGVVDNGPDADSNGLRDNWLPLDTDGDGQPDYADTDSDNDGVSDEDETLFGSALTDDADGDGIPSQVDASQGENGGDSDKDGLSDSEECPEGYPYCRDTDSNGTPDYMSVDSDGDGIPDAEDPDTSPGGGDSDGDGIGDAEECPVAGECPDSDGDGIPDYLDDDTQYQAPDGDENEGEEGVDQAPEAPEALSDHMTSSTGVGAFSVLWGMFALLLIRRRSIALALTLSTMLAVPATATEWSKERLYMTGSAEYSRFSPETEDSVYTVSDRHDWGVSLGAGYDLFDQWAMEFDFSQKGELQALRDNTVENAEYSFAAASVAWYPSIWYSNRRYDDTWPHKLNWFISSGVSRMFVSGSANNELENPVNVSLGGGVTYGLSSGVELKATAERLSGDVFSWGLGLSWYPYAPASRGQAGRSYDPDEDGAPLYQPYQVATQRVARTHVADCGLQLKNAQVEFSESSYLLQREYFPRLDEISDDFFKCPGVTLVVVGTGEQAGLDQDSRRDDLAYQRARAVYQYLVRRGVPSNRVVISTRPVDDDAASEHRAEVFFAR</sequence>
<keyword evidence="10" id="KW-1185">Reference proteome</keyword>
<keyword evidence="5" id="KW-0472">Membrane</keyword>
<dbReference type="InterPro" id="IPR006665">
    <property type="entry name" value="OmpA-like"/>
</dbReference>
<dbReference type="SUPFAM" id="SSF56925">
    <property type="entry name" value="OMPA-like"/>
    <property type="match status" value="1"/>
</dbReference>
<dbReference type="Gene3D" id="4.10.1080.10">
    <property type="entry name" value="TSP type-3 repeat"/>
    <property type="match status" value="3"/>
</dbReference>
<name>A0A1N7PUT2_9GAMM</name>
<protein>
    <submittedName>
        <fullName evidence="9">OmpA family protein</fullName>
    </submittedName>
</protein>
<dbReference type="Pfam" id="PF18884">
    <property type="entry name" value="TSP3_bac"/>
    <property type="match status" value="3"/>
</dbReference>
<evidence type="ECO:0000256" key="2">
    <source>
        <dbReference type="ARBA" id="ARBA00022525"/>
    </source>
</evidence>
<dbReference type="Gene3D" id="2.40.160.20">
    <property type="match status" value="1"/>
</dbReference>